<evidence type="ECO:0000313" key="1">
    <source>
        <dbReference type="EMBL" id="CAH8245553.1"/>
    </source>
</evidence>
<organism evidence="1 2">
    <name type="scientific">Paenibacillus melissococcoides</name>
    <dbReference type="NCBI Taxonomy" id="2912268"/>
    <lineage>
        <taxon>Bacteria</taxon>
        <taxon>Bacillati</taxon>
        <taxon>Bacillota</taxon>
        <taxon>Bacilli</taxon>
        <taxon>Bacillales</taxon>
        <taxon>Paenibacillaceae</taxon>
        <taxon>Paenibacillus</taxon>
    </lineage>
</organism>
<gene>
    <name evidence="1" type="ORF">WJ0W_002788</name>
</gene>
<dbReference type="EMBL" id="CALYLO010000003">
    <property type="protein sequence ID" value="CAH8245553.1"/>
    <property type="molecule type" value="Genomic_DNA"/>
</dbReference>
<accession>A0ABN8U3A5</accession>
<reference evidence="1" key="1">
    <citation type="submission" date="2022-06" db="EMBL/GenBank/DDBJ databases">
        <authorList>
            <person name="Dietemann V."/>
            <person name="Ory F."/>
            <person name="Dainat B."/>
            <person name="Oberhansli S."/>
        </authorList>
    </citation>
    <scope>NUCLEOTIDE SEQUENCE</scope>
    <source>
        <strain evidence="1">Ena-SAMPLE-TAB-26-04-2022-14:26:32:270-5432</strain>
    </source>
</reference>
<evidence type="ECO:0000313" key="2">
    <source>
        <dbReference type="Proteomes" id="UP001154322"/>
    </source>
</evidence>
<dbReference type="Proteomes" id="UP001154322">
    <property type="component" value="Unassembled WGS sequence"/>
</dbReference>
<dbReference type="RefSeq" id="WP_213427639.1">
    <property type="nucleotide sequence ID" value="NZ_AP031286.1"/>
</dbReference>
<proteinExistence type="predicted"/>
<sequence>MLKEELLQRVREHGISISSNMIERYVEYGLIVGNRVSLGFSQGVVTHYDERTISAIILIDKLKSNRLCKHQKDYIFILYWKGYPVQWDKLKTRLIEFHSRIMTTFKEVAGYTAHPDYPEIIDDIATDEAAKAPKAIGRPSKEFEEKQKIEAQENAKRLMLVSKLISDIISKGTISQEVFRVFSQQSNIASEFAGNTILESTNTWLQQMTWRNAVRQSDEQDYQEAYELIHLLKDYLSGLEAHFGSVYDIPFFGNSIQNLEDYYQIKFFIDKPSFYRYVLLVLISGGFRQQLMQFLSEPTTRESWNQIVASLPSLLAQITGEEVTLNG</sequence>
<name>A0ABN8U3A5_9BACL</name>
<evidence type="ECO:0008006" key="3">
    <source>
        <dbReference type="Google" id="ProtNLM"/>
    </source>
</evidence>
<keyword evidence="2" id="KW-1185">Reference proteome</keyword>
<protein>
    <recommendedName>
        <fullName evidence="3">MerR family transcriptional regulator</fullName>
    </recommendedName>
</protein>
<comment type="caution">
    <text evidence="1">The sequence shown here is derived from an EMBL/GenBank/DDBJ whole genome shotgun (WGS) entry which is preliminary data.</text>
</comment>